<evidence type="ECO:0000256" key="2">
    <source>
        <dbReference type="ARBA" id="ARBA00022741"/>
    </source>
</evidence>
<name>A0ABW5XET0_9MICO</name>
<comment type="caution">
    <text evidence="6">The sequence shown here is derived from an EMBL/GenBank/DDBJ whole genome shotgun (WGS) entry which is preliminary data.</text>
</comment>
<dbReference type="PROSITE" id="PS00211">
    <property type="entry name" value="ABC_TRANSPORTER_1"/>
    <property type="match status" value="1"/>
</dbReference>
<keyword evidence="4" id="KW-1278">Translocase</keyword>
<evidence type="ECO:0000256" key="4">
    <source>
        <dbReference type="ARBA" id="ARBA00022967"/>
    </source>
</evidence>
<dbReference type="EMBL" id="JBHUOP010000002">
    <property type="protein sequence ID" value="MFD2839785.1"/>
    <property type="molecule type" value="Genomic_DNA"/>
</dbReference>
<keyword evidence="1" id="KW-0813">Transport</keyword>
<proteinExistence type="predicted"/>
<dbReference type="RefSeq" id="WP_377465341.1">
    <property type="nucleotide sequence ID" value="NZ_JBHUOP010000002.1"/>
</dbReference>
<keyword evidence="3 6" id="KW-0067">ATP-binding</keyword>
<protein>
    <submittedName>
        <fullName evidence="6">Heme ABC transporter ATP-binding protein</fullName>
    </submittedName>
</protein>
<dbReference type="InterPro" id="IPR003593">
    <property type="entry name" value="AAA+_ATPase"/>
</dbReference>
<keyword evidence="7" id="KW-1185">Reference proteome</keyword>
<dbReference type="Gene3D" id="3.40.50.300">
    <property type="entry name" value="P-loop containing nucleotide triphosphate hydrolases"/>
    <property type="match status" value="1"/>
</dbReference>
<dbReference type="PANTHER" id="PTHR42794:SF1">
    <property type="entry name" value="HEMIN IMPORT ATP-BINDING PROTEIN HMUV"/>
    <property type="match status" value="1"/>
</dbReference>
<dbReference type="CDD" id="cd03214">
    <property type="entry name" value="ABC_Iron-Siderophores_B12_Hemin"/>
    <property type="match status" value="1"/>
</dbReference>
<dbReference type="NCBIfam" id="NF010068">
    <property type="entry name" value="PRK13548.1"/>
    <property type="match status" value="1"/>
</dbReference>
<organism evidence="6 7">
    <name type="scientific">Populibacterium corticicola</name>
    <dbReference type="NCBI Taxonomy" id="1812826"/>
    <lineage>
        <taxon>Bacteria</taxon>
        <taxon>Bacillati</taxon>
        <taxon>Actinomycetota</taxon>
        <taxon>Actinomycetes</taxon>
        <taxon>Micrococcales</taxon>
        <taxon>Jonesiaceae</taxon>
        <taxon>Populibacterium</taxon>
    </lineage>
</organism>
<dbReference type="InterPro" id="IPR003439">
    <property type="entry name" value="ABC_transporter-like_ATP-bd"/>
</dbReference>
<evidence type="ECO:0000313" key="6">
    <source>
        <dbReference type="EMBL" id="MFD2839785.1"/>
    </source>
</evidence>
<reference evidence="7" key="1">
    <citation type="journal article" date="2019" name="Int. J. Syst. Evol. Microbiol.">
        <title>The Global Catalogue of Microorganisms (GCM) 10K type strain sequencing project: providing services to taxonomists for standard genome sequencing and annotation.</title>
        <authorList>
            <consortium name="The Broad Institute Genomics Platform"/>
            <consortium name="The Broad Institute Genome Sequencing Center for Infectious Disease"/>
            <person name="Wu L."/>
            <person name="Ma J."/>
        </authorList>
    </citation>
    <scope>NUCLEOTIDE SEQUENCE [LARGE SCALE GENOMIC DNA]</scope>
    <source>
        <strain evidence="7">KCTC 33576</strain>
    </source>
</reference>
<evidence type="ECO:0000313" key="7">
    <source>
        <dbReference type="Proteomes" id="UP001597391"/>
    </source>
</evidence>
<dbReference type="PANTHER" id="PTHR42794">
    <property type="entry name" value="HEMIN IMPORT ATP-BINDING PROTEIN HMUV"/>
    <property type="match status" value="1"/>
</dbReference>
<dbReference type="PROSITE" id="PS50893">
    <property type="entry name" value="ABC_TRANSPORTER_2"/>
    <property type="match status" value="1"/>
</dbReference>
<evidence type="ECO:0000259" key="5">
    <source>
        <dbReference type="PROSITE" id="PS50893"/>
    </source>
</evidence>
<feature type="domain" description="ABC transporter" evidence="5">
    <location>
        <begin position="8"/>
        <end position="241"/>
    </location>
</feature>
<dbReference type="Pfam" id="PF00005">
    <property type="entry name" value="ABC_tran"/>
    <property type="match status" value="1"/>
</dbReference>
<keyword evidence="2" id="KW-0547">Nucleotide-binding</keyword>
<sequence>MTMTPLTLEVENLTIDVPGRRILDAVNLTFTGGKLIALVGPNGAGKSTLLGAIAGDRHPTHGRILINGVDITKRKLVDLARERSVLVQENRISFPFTVHEVVEMGRSPWQGTEQEDNDEKVIDKAIEIADVGHLRTRNFQSLSGGEKARAAFARVLAQQTPIIMLDEPTAALDIKHQEAVLKQALAEALNGKIVVVVLHDLTLAASYAHEVVVVDRGHVVAQGVPADVMTSQRLTDIYQYPISVFTHPETGELIILPQRACPPLSTRSPHTEKDTK</sequence>
<dbReference type="GO" id="GO:0005524">
    <property type="term" value="F:ATP binding"/>
    <property type="evidence" value="ECO:0007669"/>
    <property type="project" value="UniProtKB-KW"/>
</dbReference>
<dbReference type="Proteomes" id="UP001597391">
    <property type="component" value="Unassembled WGS sequence"/>
</dbReference>
<evidence type="ECO:0000256" key="1">
    <source>
        <dbReference type="ARBA" id="ARBA00022448"/>
    </source>
</evidence>
<dbReference type="SUPFAM" id="SSF52540">
    <property type="entry name" value="P-loop containing nucleoside triphosphate hydrolases"/>
    <property type="match status" value="1"/>
</dbReference>
<gene>
    <name evidence="6" type="ORF">ACFSYH_04280</name>
</gene>
<dbReference type="InterPro" id="IPR017871">
    <property type="entry name" value="ABC_transporter-like_CS"/>
</dbReference>
<evidence type="ECO:0000256" key="3">
    <source>
        <dbReference type="ARBA" id="ARBA00022840"/>
    </source>
</evidence>
<accession>A0ABW5XET0</accession>
<dbReference type="InterPro" id="IPR027417">
    <property type="entry name" value="P-loop_NTPase"/>
</dbReference>
<dbReference type="SMART" id="SM00382">
    <property type="entry name" value="AAA"/>
    <property type="match status" value="1"/>
</dbReference>